<keyword evidence="9" id="KW-0573">Peptidoglycan synthesis</keyword>
<dbReference type="NCBIfam" id="TIGR02614">
    <property type="entry name" value="ftsW"/>
    <property type="match status" value="1"/>
</dbReference>
<feature type="region of interest" description="Disordered" evidence="22">
    <location>
        <begin position="407"/>
        <end position="429"/>
    </location>
</feature>
<evidence type="ECO:0000256" key="7">
    <source>
        <dbReference type="ARBA" id="ARBA00022692"/>
    </source>
</evidence>
<dbReference type="EMBL" id="NMVJ01000008">
    <property type="protein sequence ID" value="OYN89833.1"/>
    <property type="molecule type" value="Genomic_DNA"/>
</dbReference>
<keyword evidence="13" id="KW-0961">Cell wall biogenesis/degradation</keyword>
<keyword evidence="25" id="KW-1185">Reference proteome</keyword>
<evidence type="ECO:0000256" key="13">
    <source>
        <dbReference type="ARBA" id="ARBA00023316"/>
    </source>
</evidence>
<dbReference type="OrthoDB" id="9812661at2"/>
<evidence type="ECO:0000256" key="23">
    <source>
        <dbReference type="SAM" id="Phobius"/>
    </source>
</evidence>
<evidence type="ECO:0000256" key="9">
    <source>
        <dbReference type="ARBA" id="ARBA00022984"/>
    </source>
</evidence>
<feature type="region of interest" description="Disordered" evidence="22">
    <location>
        <begin position="1"/>
        <end position="31"/>
    </location>
</feature>
<evidence type="ECO:0000256" key="16">
    <source>
        <dbReference type="ARBA" id="ARBA00038053"/>
    </source>
</evidence>
<dbReference type="GO" id="GO:0032153">
    <property type="term" value="C:cell division site"/>
    <property type="evidence" value="ECO:0007669"/>
    <property type="project" value="TreeGrafter"/>
</dbReference>
<reference evidence="24 25" key="1">
    <citation type="submission" date="2017-07" db="EMBL/GenBank/DDBJ databases">
        <title>Draft whole genome sequences of clinical Proprionibacteriaceae strains.</title>
        <authorList>
            <person name="Bernier A.-M."/>
            <person name="Bernard K."/>
            <person name="Domingo M.-C."/>
        </authorList>
    </citation>
    <scope>NUCLEOTIDE SEQUENCE [LARGE SCALE GENOMIC DNA]</scope>
    <source>
        <strain evidence="24 25">NML 150081</strain>
    </source>
</reference>
<keyword evidence="6" id="KW-0808">Transferase</keyword>
<comment type="function">
    <text evidence="21">Peptidoglycan polymerase that is essential for cell division.</text>
</comment>
<evidence type="ECO:0000256" key="4">
    <source>
        <dbReference type="ARBA" id="ARBA00022618"/>
    </source>
</evidence>
<keyword evidence="3" id="KW-1003">Cell membrane</keyword>
<dbReference type="InterPro" id="IPR018365">
    <property type="entry name" value="Cell_cycle_FtsW-rel_CS"/>
</dbReference>
<comment type="pathway">
    <text evidence="2">Cell wall biogenesis; peptidoglycan biosynthesis.</text>
</comment>
<evidence type="ECO:0000256" key="8">
    <source>
        <dbReference type="ARBA" id="ARBA00022960"/>
    </source>
</evidence>
<dbReference type="EC" id="2.4.99.28" evidence="19"/>
<evidence type="ECO:0000256" key="19">
    <source>
        <dbReference type="ARBA" id="ARBA00044770"/>
    </source>
</evidence>
<evidence type="ECO:0000256" key="11">
    <source>
        <dbReference type="ARBA" id="ARBA00023136"/>
    </source>
</evidence>
<dbReference type="GO" id="GO:0009252">
    <property type="term" value="P:peptidoglycan biosynthetic process"/>
    <property type="evidence" value="ECO:0007669"/>
    <property type="project" value="UniProtKB-KW"/>
</dbReference>
<comment type="caution">
    <text evidence="24">The sequence shown here is derived from an EMBL/GenBank/DDBJ whole genome shotgun (WGS) entry which is preliminary data.</text>
</comment>
<evidence type="ECO:0000256" key="22">
    <source>
        <dbReference type="SAM" id="MobiDB-lite"/>
    </source>
</evidence>
<dbReference type="PROSITE" id="PS00428">
    <property type="entry name" value="FTSW_RODA_SPOVE"/>
    <property type="match status" value="1"/>
</dbReference>
<keyword evidence="12" id="KW-0131">Cell cycle</keyword>
<dbReference type="PANTHER" id="PTHR30474:SF2">
    <property type="entry name" value="PEPTIDOGLYCAN GLYCOSYLTRANSFERASE FTSW-RELATED"/>
    <property type="match status" value="1"/>
</dbReference>
<feature type="transmembrane region" description="Helical" evidence="23">
    <location>
        <begin position="342"/>
        <end position="364"/>
    </location>
</feature>
<keyword evidence="11 23" id="KW-0472">Membrane</keyword>
<evidence type="ECO:0000256" key="10">
    <source>
        <dbReference type="ARBA" id="ARBA00022989"/>
    </source>
</evidence>
<feature type="transmembrane region" description="Helical" evidence="23">
    <location>
        <begin position="78"/>
        <end position="98"/>
    </location>
</feature>
<evidence type="ECO:0000256" key="12">
    <source>
        <dbReference type="ARBA" id="ARBA00023306"/>
    </source>
</evidence>
<dbReference type="GO" id="GO:0008955">
    <property type="term" value="F:peptidoglycan glycosyltransferase activity"/>
    <property type="evidence" value="ECO:0007669"/>
    <property type="project" value="UniProtKB-EC"/>
</dbReference>
<protein>
    <recommendedName>
        <fullName evidence="17">Probable peptidoglycan glycosyltransferase FtsW</fullName>
        <ecNumber evidence="19">2.4.99.28</ecNumber>
    </recommendedName>
    <alternativeName>
        <fullName evidence="18">Cell division protein FtsW</fullName>
    </alternativeName>
    <alternativeName>
        <fullName evidence="15">Cell wall polymerase</fullName>
    </alternativeName>
    <alternativeName>
        <fullName evidence="14">Peptidoglycan polymerase</fullName>
    </alternativeName>
</protein>
<dbReference type="GO" id="GO:0008360">
    <property type="term" value="P:regulation of cell shape"/>
    <property type="evidence" value="ECO:0007669"/>
    <property type="project" value="UniProtKB-KW"/>
</dbReference>
<evidence type="ECO:0000256" key="14">
    <source>
        <dbReference type="ARBA" id="ARBA00032370"/>
    </source>
</evidence>
<evidence type="ECO:0000256" key="6">
    <source>
        <dbReference type="ARBA" id="ARBA00022679"/>
    </source>
</evidence>
<keyword evidence="10 23" id="KW-1133">Transmembrane helix</keyword>
<evidence type="ECO:0000256" key="21">
    <source>
        <dbReference type="ARBA" id="ARBA00049966"/>
    </source>
</evidence>
<feature type="transmembrane region" description="Helical" evidence="23">
    <location>
        <begin position="224"/>
        <end position="242"/>
    </location>
</feature>
<feature type="transmembrane region" description="Helical" evidence="23">
    <location>
        <begin position="376"/>
        <end position="398"/>
    </location>
</feature>
<evidence type="ECO:0000256" key="5">
    <source>
        <dbReference type="ARBA" id="ARBA00022676"/>
    </source>
</evidence>
<dbReference type="RefSeq" id="WP_094454811.1">
    <property type="nucleotide sequence ID" value="NZ_NMVJ01000008.1"/>
</dbReference>
<keyword evidence="5" id="KW-0328">Glycosyltransferase</keyword>
<dbReference type="InterPro" id="IPR013437">
    <property type="entry name" value="FtsW"/>
</dbReference>
<sequence length="429" mass="45830">MSAGEVTSARTGRTTEAAARRGTDQSSRGRGGFVSAALAKPLADYYLILGAAVLLLALGTMMVLSASSVFAMVNYGDAYYFVKRQLVFLVVGLVAMWWLSQSSVKRLRVLAWLALFAAIGLLILTFTPLGVNVNGNRNWVQFGTSLLRIQPSEFAKLAMIMWGADVLARKDKVLDQPKHLLFPYLPVAAVLTGLVVAQRDLGTALVMGAIMVGLLWVVGAPKRVLFGIGLVGAAGVAAMVIASPNRLRRILAFINPSEGELAGNYQALQGMYSLASGGWWGQGLGQSRGKWGSLVEAHTDFIFAVIGEEFGLIGSVGVLALFLALIFGGLRVAQRSTDKFCRYAASGVTIWFGFQSLVNIAVVLRLVPVMGIPLPFLSYGGSALLANLLALGVLLACARNEPAARRAIQHARDPHRPRPKMTTVIGSRS</sequence>
<dbReference type="GO" id="GO:0071555">
    <property type="term" value="P:cell wall organization"/>
    <property type="evidence" value="ECO:0007669"/>
    <property type="project" value="UniProtKB-KW"/>
</dbReference>
<evidence type="ECO:0000256" key="17">
    <source>
        <dbReference type="ARBA" id="ARBA00041185"/>
    </source>
</evidence>
<gene>
    <name evidence="24" type="primary">ftsW</name>
    <name evidence="24" type="ORF">CGZ91_09995</name>
</gene>
<evidence type="ECO:0000313" key="24">
    <source>
        <dbReference type="EMBL" id="OYN89833.1"/>
    </source>
</evidence>
<feature type="transmembrane region" description="Helical" evidence="23">
    <location>
        <begin position="203"/>
        <end position="219"/>
    </location>
</feature>
<dbReference type="PANTHER" id="PTHR30474">
    <property type="entry name" value="CELL CYCLE PROTEIN"/>
    <property type="match status" value="1"/>
</dbReference>
<keyword evidence="8" id="KW-0133">Cell shape</keyword>
<evidence type="ECO:0000256" key="3">
    <source>
        <dbReference type="ARBA" id="ARBA00022475"/>
    </source>
</evidence>
<evidence type="ECO:0000256" key="20">
    <source>
        <dbReference type="ARBA" id="ARBA00049902"/>
    </source>
</evidence>
<comment type="catalytic activity">
    <reaction evidence="20">
        <text>[GlcNAc-(1-&gt;4)-Mur2Ac(oyl-L-Ala-gamma-D-Glu-L-Lys-D-Ala-D-Ala)](n)-di-trans,octa-cis-undecaprenyl diphosphate + beta-D-GlcNAc-(1-&gt;4)-Mur2Ac(oyl-L-Ala-gamma-D-Glu-L-Lys-D-Ala-D-Ala)-di-trans,octa-cis-undecaprenyl diphosphate = [GlcNAc-(1-&gt;4)-Mur2Ac(oyl-L-Ala-gamma-D-Glu-L-Lys-D-Ala-D-Ala)](n+1)-di-trans,octa-cis-undecaprenyl diphosphate + di-trans,octa-cis-undecaprenyl diphosphate + H(+)</text>
        <dbReference type="Rhea" id="RHEA:23708"/>
        <dbReference type="Rhea" id="RHEA-COMP:9602"/>
        <dbReference type="Rhea" id="RHEA-COMP:9603"/>
        <dbReference type="ChEBI" id="CHEBI:15378"/>
        <dbReference type="ChEBI" id="CHEBI:58405"/>
        <dbReference type="ChEBI" id="CHEBI:60033"/>
        <dbReference type="ChEBI" id="CHEBI:78435"/>
        <dbReference type="EC" id="2.4.99.28"/>
    </reaction>
</comment>
<dbReference type="GO" id="GO:0015648">
    <property type="term" value="F:lipid-linked peptidoglycan transporter activity"/>
    <property type="evidence" value="ECO:0007669"/>
    <property type="project" value="TreeGrafter"/>
</dbReference>
<evidence type="ECO:0000256" key="15">
    <source>
        <dbReference type="ARBA" id="ARBA00033270"/>
    </source>
</evidence>
<dbReference type="GO" id="GO:0051301">
    <property type="term" value="P:cell division"/>
    <property type="evidence" value="ECO:0007669"/>
    <property type="project" value="UniProtKB-KW"/>
</dbReference>
<feature type="transmembrane region" description="Helical" evidence="23">
    <location>
        <begin position="180"/>
        <end position="197"/>
    </location>
</feature>
<comment type="similarity">
    <text evidence="16">Belongs to the SEDS family. FtsW subfamily.</text>
</comment>
<name>A0A255ENY1_9ACTN</name>
<evidence type="ECO:0000256" key="18">
    <source>
        <dbReference type="ARBA" id="ARBA00041418"/>
    </source>
</evidence>
<accession>A0A255ENY1</accession>
<dbReference type="InterPro" id="IPR001182">
    <property type="entry name" value="FtsW/RodA"/>
</dbReference>
<feature type="transmembrane region" description="Helical" evidence="23">
    <location>
        <begin position="45"/>
        <end position="72"/>
    </location>
</feature>
<evidence type="ECO:0000313" key="25">
    <source>
        <dbReference type="Proteomes" id="UP000216300"/>
    </source>
</evidence>
<dbReference type="Pfam" id="PF01098">
    <property type="entry name" value="FTSW_RODA_SPOVE"/>
    <property type="match status" value="1"/>
</dbReference>
<evidence type="ECO:0000256" key="1">
    <source>
        <dbReference type="ARBA" id="ARBA00004651"/>
    </source>
</evidence>
<dbReference type="Proteomes" id="UP000216300">
    <property type="component" value="Unassembled WGS sequence"/>
</dbReference>
<keyword evidence="4" id="KW-0132">Cell division</keyword>
<comment type="subcellular location">
    <subcellularLocation>
        <location evidence="1">Cell membrane</location>
        <topology evidence="1">Multi-pass membrane protein</topology>
    </subcellularLocation>
</comment>
<evidence type="ECO:0000256" key="2">
    <source>
        <dbReference type="ARBA" id="ARBA00004752"/>
    </source>
</evidence>
<dbReference type="GO" id="GO:0005886">
    <property type="term" value="C:plasma membrane"/>
    <property type="evidence" value="ECO:0007669"/>
    <property type="project" value="UniProtKB-SubCell"/>
</dbReference>
<feature type="transmembrane region" description="Helical" evidence="23">
    <location>
        <begin position="310"/>
        <end position="330"/>
    </location>
</feature>
<proteinExistence type="inferred from homology"/>
<organism evidence="24 25">
    <name type="scientific">Parenemella sanctibonifatiensis</name>
    <dbReference type="NCBI Taxonomy" id="2016505"/>
    <lineage>
        <taxon>Bacteria</taxon>
        <taxon>Bacillati</taxon>
        <taxon>Actinomycetota</taxon>
        <taxon>Actinomycetes</taxon>
        <taxon>Propionibacteriales</taxon>
        <taxon>Propionibacteriaceae</taxon>
        <taxon>Parenemella</taxon>
    </lineage>
</organism>
<dbReference type="AlphaFoldDB" id="A0A255ENY1"/>
<keyword evidence="7 23" id="KW-0812">Transmembrane</keyword>
<feature type="transmembrane region" description="Helical" evidence="23">
    <location>
        <begin position="110"/>
        <end position="129"/>
    </location>
</feature>